<keyword evidence="4" id="KW-1185">Reference proteome</keyword>
<accession>A0A3E1F0P1</accession>
<evidence type="ECO:0000256" key="2">
    <source>
        <dbReference type="SAM" id="Coils"/>
    </source>
</evidence>
<comment type="similarity">
    <text evidence="1">Belongs to the outer membrane factor (OMF) (TC 1.B.17) family.</text>
</comment>
<name>A0A3E1F0P1_9FLAO</name>
<comment type="caution">
    <text evidence="3">The sequence shown here is derived from an EMBL/GenBank/DDBJ whole genome shotgun (WGS) entry which is preliminary data.</text>
</comment>
<organism evidence="3 4">
    <name type="scientific">Brumimicrobium aurantiacum</name>
    <dbReference type="NCBI Taxonomy" id="1737063"/>
    <lineage>
        <taxon>Bacteria</taxon>
        <taxon>Pseudomonadati</taxon>
        <taxon>Bacteroidota</taxon>
        <taxon>Flavobacteriia</taxon>
        <taxon>Flavobacteriales</taxon>
        <taxon>Crocinitomicaceae</taxon>
        <taxon>Brumimicrobium</taxon>
    </lineage>
</organism>
<evidence type="ECO:0000313" key="4">
    <source>
        <dbReference type="Proteomes" id="UP000257127"/>
    </source>
</evidence>
<dbReference type="OrthoDB" id="9791261at2"/>
<keyword evidence="2" id="KW-0175">Coiled coil</keyword>
<dbReference type="SUPFAM" id="SSF56954">
    <property type="entry name" value="Outer membrane efflux proteins (OEP)"/>
    <property type="match status" value="1"/>
</dbReference>
<dbReference type="InterPro" id="IPR003423">
    <property type="entry name" value="OMP_efflux"/>
</dbReference>
<dbReference type="InterPro" id="IPR010131">
    <property type="entry name" value="MdtP/NodT-like"/>
</dbReference>
<dbReference type="Proteomes" id="UP000257127">
    <property type="component" value="Unassembled WGS sequence"/>
</dbReference>
<reference evidence="3 4" key="1">
    <citation type="submission" date="2018-08" db="EMBL/GenBank/DDBJ databases">
        <title>The draft genome squence of Brumimicrobium sp. N62.</title>
        <authorList>
            <person name="Du Z.-J."/>
            <person name="Luo H.-R."/>
        </authorList>
    </citation>
    <scope>NUCLEOTIDE SEQUENCE [LARGE SCALE GENOMIC DNA]</scope>
    <source>
        <strain evidence="3 4">N62</strain>
    </source>
</reference>
<evidence type="ECO:0000313" key="3">
    <source>
        <dbReference type="EMBL" id="RFC55303.1"/>
    </source>
</evidence>
<proteinExistence type="inferred from homology"/>
<dbReference type="RefSeq" id="WP_116880283.1">
    <property type="nucleotide sequence ID" value="NZ_QURB01000002.1"/>
</dbReference>
<dbReference type="Gene3D" id="1.20.1600.10">
    <property type="entry name" value="Outer membrane efflux proteins (OEP)"/>
    <property type="match status" value="1"/>
</dbReference>
<protein>
    <submittedName>
        <fullName evidence="3">TolC family protein</fullName>
    </submittedName>
</protein>
<dbReference type="Pfam" id="PF02321">
    <property type="entry name" value="OEP"/>
    <property type="match status" value="1"/>
</dbReference>
<dbReference type="GO" id="GO:0015562">
    <property type="term" value="F:efflux transmembrane transporter activity"/>
    <property type="evidence" value="ECO:0007669"/>
    <property type="project" value="InterPro"/>
</dbReference>
<dbReference type="AlphaFoldDB" id="A0A3E1F0P1"/>
<feature type="coiled-coil region" evidence="2">
    <location>
        <begin position="157"/>
        <end position="222"/>
    </location>
</feature>
<dbReference type="PANTHER" id="PTHR30203:SF23">
    <property type="entry name" value="OUTER MEMBRANE EFFLUX PROTEIN"/>
    <property type="match status" value="1"/>
</dbReference>
<gene>
    <name evidence="3" type="ORF">DXU93_05640</name>
</gene>
<dbReference type="EMBL" id="QURB01000002">
    <property type="protein sequence ID" value="RFC55303.1"/>
    <property type="molecule type" value="Genomic_DNA"/>
</dbReference>
<evidence type="ECO:0000256" key="1">
    <source>
        <dbReference type="ARBA" id="ARBA00007613"/>
    </source>
</evidence>
<sequence length="430" mass="49520">MIRKLIKVSLLFSVVFYAKNGLSQDTLIFNKAEAETVFLKNNLVILAENLSISKAEAKVIQAKVWPNPTFTLDQINLWRPKNPTSEPIPPIFGNYNNQQVGISIEQLILTAGKRKKLVALEKVGLNQSIHYFEEVLRGLKIEFRTLLNELIFYQNQTEIYENQLASINQLLDSYKNQVESGFLNKGEYIRLKAVSLELVNNLNEIESNLNKVKLNLKNLMNLPPSSHFELKLEFDKEQRNPILNLDIEALIDSAHQNRPEYQISKLQEDYTQKHLAVERAEKVPNLTLIGSYDRGGSIYTDFIGFGVALDVPVFNRNKGNIRIAELNIEEAKFNHELVSSVIEKEVNSALFNYRKSLKMIQQIDEGYEIELDQTLKSYTSNFQNRNIDILQYLDFFEAYLENKNIILEATLKLKNRAEELNYAVGKDIIK</sequence>
<dbReference type="PANTHER" id="PTHR30203">
    <property type="entry name" value="OUTER MEMBRANE CATION EFFLUX PROTEIN"/>
    <property type="match status" value="1"/>
</dbReference>